<dbReference type="PANTHER" id="PTHR33353:SF10">
    <property type="entry name" value="ENDO-BETA-1,4-GLUCANASE D"/>
    <property type="match status" value="1"/>
</dbReference>
<name>A0AAN6RF40_9PLEO</name>
<accession>A0AAN6RF40</accession>
<comment type="caution">
    <text evidence="18">The sequence shown here is derived from an EMBL/GenBank/DDBJ whole genome shotgun (WGS) entry which is preliminary data.</text>
</comment>
<keyword evidence="3" id="KW-0964">Secreted</keyword>
<evidence type="ECO:0000256" key="13">
    <source>
        <dbReference type="ARBA" id="ARBA00044502"/>
    </source>
</evidence>
<keyword evidence="12" id="KW-0624">Polysaccharide degradation</keyword>
<comment type="subcellular location">
    <subcellularLocation>
        <location evidence="2">Secreted</location>
    </subcellularLocation>
</comment>
<evidence type="ECO:0000256" key="15">
    <source>
        <dbReference type="ARBA" id="ARBA00047174"/>
    </source>
</evidence>
<comment type="catalytic activity">
    <reaction evidence="14">
        <text>[(1-&gt;4)-beta-D-glucosyl]n+m + reduced acceptor + O2 = 4-dehydro-beta-D-glucosyl-[(1-&gt;4)-beta-D-glucosyl]n-1 + [(1-&gt;4)-beta-D-glucosyl]m + acceptor + H2O.</text>
        <dbReference type="EC" id="1.14.99.56"/>
    </reaction>
</comment>
<dbReference type="CDD" id="cd21175">
    <property type="entry name" value="LPMO_AA9"/>
    <property type="match status" value="1"/>
</dbReference>
<dbReference type="GO" id="GO:0004497">
    <property type="term" value="F:monooxygenase activity"/>
    <property type="evidence" value="ECO:0007669"/>
    <property type="project" value="UniProtKB-KW"/>
</dbReference>
<dbReference type="AlphaFoldDB" id="A0AAN6RF40"/>
<dbReference type="InterPro" id="IPR049892">
    <property type="entry name" value="AA9"/>
</dbReference>
<dbReference type="GO" id="GO:0005576">
    <property type="term" value="C:extracellular region"/>
    <property type="evidence" value="ECO:0007669"/>
    <property type="project" value="UniProtKB-SubCell"/>
</dbReference>
<keyword evidence="5 16" id="KW-0732">Signal</keyword>
<gene>
    <name evidence="18" type="ORF">GRF29_96g691860</name>
</gene>
<protein>
    <recommendedName>
        <fullName evidence="15">lytic cellulose monooxygenase (C4-dehydrogenating)</fullName>
        <ecNumber evidence="15">1.14.99.56</ecNumber>
    </recommendedName>
</protein>
<organism evidence="18 19">
    <name type="scientific">Pseudopithomyces chartarum</name>
    <dbReference type="NCBI Taxonomy" id="1892770"/>
    <lineage>
        <taxon>Eukaryota</taxon>
        <taxon>Fungi</taxon>
        <taxon>Dikarya</taxon>
        <taxon>Ascomycota</taxon>
        <taxon>Pezizomycotina</taxon>
        <taxon>Dothideomycetes</taxon>
        <taxon>Pleosporomycetidae</taxon>
        <taxon>Pleosporales</taxon>
        <taxon>Massarineae</taxon>
        <taxon>Didymosphaeriaceae</taxon>
        <taxon>Pseudopithomyces</taxon>
    </lineage>
</organism>
<feature type="signal peptide" evidence="16">
    <location>
        <begin position="1"/>
        <end position="19"/>
    </location>
</feature>
<proteinExistence type="inferred from homology"/>
<keyword evidence="9" id="KW-0503">Monooxygenase</keyword>
<keyword evidence="19" id="KW-1185">Reference proteome</keyword>
<dbReference type="GO" id="GO:0030245">
    <property type="term" value="P:cellulose catabolic process"/>
    <property type="evidence" value="ECO:0007669"/>
    <property type="project" value="UniProtKB-KW"/>
</dbReference>
<evidence type="ECO:0000256" key="7">
    <source>
        <dbReference type="ARBA" id="ARBA00023002"/>
    </source>
</evidence>
<evidence type="ECO:0000256" key="9">
    <source>
        <dbReference type="ARBA" id="ARBA00023033"/>
    </source>
</evidence>
<dbReference type="GO" id="GO:0046872">
    <property type="term" value="F:metal ion binding"/>
    <property type="evidence" value="ECO:0007669"/>
    <property type="project" value="UniProtKB-KW"/>
</dbReference>
<keyword evidence="4" id="KW-0479">Metal-binding</keyword>
<evidence type="ECO:0000256" key="6">
    <source>
        <dbReference type="ARBA" id="ARBA00023001"/>
    </source>
</evidence>
<feature type="non-terminal residue" evidence="18">
    <location>
        <position position="249"/>
    </location>
</feature>
<keyword evidence="7" id="KW-0560">Oxidoreductase</keyword>
<keyword evidence="11" id="KW-0119">Carbohydrate metabolism</keyword>
<evidence type="ECO:0000256" key="12">
    <source>
        <dbReference type="ARBA" id="ARBA00023326"/>
    </source>
</evidence>
<comment type="similarity">
    <text evidence="13">Belongs to the polysaccharide monooxygenase AA9 family.</text>
</comment>
<evidence type="ECO:0000256" key="5">
    <source>
        <dbReference type="ARBA" id="ARBA00022729"/>
    </source>
</evidence>
<keyword evidence="8" id="KW-0186">Copper</keyword>
<dbReference type="InterPro" id="IPR005103">
    <property type="entry name" value="AA9_LPMO"/>
</dbReference>
<keyword evidence="6" id="KW-0136">Cellulose degradation</keyword>
<feature type="domain" description="Auxiliary Activity family 9 catalytic" evidence="17">
    <location>
        <begin position="20"/>
        <end position="239"/>
    </location>
</feature>
<evidence type="ECO:0000313" key="19">
    <source>
        <dbReference type="Proteomes" id="UP001280581"/>
    </source>
</evidence>
<dbReference type="Gene3D" id="2.70.50.70">
    <property type="match status" value="1"/>
</dbReference>
<evidence type="ECO:0000259" key="17">
    <source>
        <dbReference type="Pfam" id="PF03443"/>
    </source>
</evidence>
<sequence length="249" mass="26408">MRSFNSLCTVLASAATVSAHGWIDTLHIDNQDYTGYNPTVAPWAPDQGTVSWPSWNTDLGPVFSDAVNNPDVICSINATNSKKAPAPVPAGSIVDLHWTKWPDSHHGPIISYLAACNGDCATVDKTTLKFFKIAEMGQLELGPGGGTSGKWAADVLIEADGAWNVTIPQSIKSGNYVLRNEIIALHSAYNVGGAQLYPTCISIAVSGGGEATPEGVLGTELYDKEGSGFHYNIYNDESKPVYKIPGPAL</sequence>
<evidence type="ECO:0000256" key="10">
    <source>
        <dbReference type="ARBA" id="ARBA00023157"/>
    </source>
</evidence>
<evidence type="ECO:0000256" key="3">
    <source>
        <dbReference type="ARBA" id="ARBA00022525"/>
    </source>
</evidence>
<evidence type="ECO:0000256" key="1">
    <source>
        <dbReference type="ARBA" id="ARBA00001973"/>
    </source>
</evidence>
<evidence type="ECO:0000256" key="11">
    <source>
        <dbReference type="ARBA" id="ARBA00023277"/>
    </source>
</evidence>
<evidence type="ECO:0000256" key="14">
    <source>
        <dbReference type="ARBA" id="ARBA00045077"/>
    </source>
</evidence>
<dbReference type="Pfam" id="PF03443">
    <property type="entry name" value="AA9"/>
    <property type="match status" value="1"/>
</dbReference>
<reference evidence="18 19" key="1">
    <citation type="submission" date="2021-02" db="EMBL/GenBank/DDBJ databases">
        <title>Genome assembly of Pseudopithomyces chartarum.</title>
        <authorList>
            <person name="Jauregui R."/>
            <person name="Singh J."/>
            <person name="Voisey C."/>
        </authorList>
    </citation>
    <scope>NUCLEOTIDE SEQUENCE [LARGE SCALE GENOMIC DNA]</scope>
    <source>
        <strain evidence="18 19">AGR01</strain>
    </source>
</reference>
<dbReference type="EMBL" id="WVTA01000008">
    <property type="protein sequence ID" value="KAK3207873.1"/>
    <property type="molecule type" value="Genomic_DNA"/>
</dbReference>
<feature type="chain" id="PRO_5042866211" description="lytic cellulose monooxygenase (C4-dehydrogenating)" evidence="16">
    <location>
        <begin position="20"/>
        <end position="249"/>
    </location>
</feature>
<dbReference type="PANTHER" id="PTHR33353">
    <property type="entry name" value="PUTATIVE (AFU_ORTHOLOGUE AFUA_1G12560)-RELATED"/>
    <property type="match status" value="1"/>
</dbReference>
<evidence type="ECO:0000256" key="2">
    <source>
        <dbReference type="ARBA" id="ARBA00004613"/>
    </source>
</evidence>
<comment type="cofactor">
    <cofactor evidence="1">
        <name>Cu(2+)</name>
        <dbReference type="ChEBI" id="CHEBI:29036"/>
    </cofactor>
</comment>
<evidence type="ECO:0000256" key="16">
    <source>
        <dbReference type="SAM" id="SignalP"/>
    </source>
</evidence>
<evidence type="ECO:0000313" key="18">
    <source>
        <dbReference type="EMBL" id="KAK3207873.1"/>
    </source>
</evidence>
<evidence type="ECO:0000256" key="8">
    <source>
        <dbReference type="ARBA" id="ARBA00023008"/>
    </source>
</evidence>
<evidence type="ECO:0000256" key="4">
    <source>
        <dbReference type="ARBA" id="ARBA00022723"/>
    </source>
</evidence>
<dbReference type="Proteomes" id="UP001280581">
    <property type="component" value="Unassembled WGS sequence"/>
</dbReference>
<keyword evidence="10" id="KW-1015">Disulfide bond</keyword>
<dbReference type="EC" id="1.14.99.56" evidence="15"/>